<comment type="similarity">
    <text evidence="1">Belongs to the universal ribosomal protein uL23 family.</text>
</comment>
<evidence type="ECO:0000256" key="4">
    <source>
        <dbReference type="ARBA" id="ARBA00039977"/>
    </source>
</evidence>
<organism evidence="6 7">
    <name type="scientific">Penicillium salamii</name>
    <dbReference type="NCBI Taxonomy" id="1612424"/>
    <lineage>
        <taxon>Eukaryota</taxon>
        <taxon>Fungi</taxon>
        <taxon>Dikarya</taxon>
        <taxon>Ascomycota</taxon>
        <taxon>Pezizomycotina</taxon>
        <taxon>Eurotiomycetes</taxon>
        <taxon>Eurotiomycetidae</taxon>
        <taxon>Eurotiales</taxon>
        <taxon>Aspergillaceae</taxon>
        <taxon>Penicillium</taxon>
    </lineage>
</organism>
<dbReference type="GO" id="GO:0005762">
    <property type="term" value="C:mitochondrial large ribosomal subunit"/>
    <property type="evidence" value="ECO:0007669"/>
    <property type="project" value="TreeGrafter"/>
</dbReference>
<dbReference type="InterPro" id="IPR013025">
    <property type="entry name" value="Ribosomal_uL23-like"/>
</dbReference>
<dbReference type="PANTHER" id="PTHR12059:SF5">
    <property type="entry name" value="LARGE RIBOSOMAL SUBUNIT PROTEIN UL23M"/>
    <property type="match status" value="1"/>
</dbReference>
<dbReference type="Gene3D" id="3.30.70.330">
    <property type="match status" value="1"/>
</dbReference>
<comment type="caution">
    <text evidence="6">The sequence shown here is derived from an EMBL/GenBank/DDBJ whole genome shotgun (WGS) entry which is preliminary data.</text>
</comment>
<keyword evidence="3" id="KW-0687">Ribonucleoprotein</keyword>
<dbReference type="OrthoDB" id="4966at2759"/>
<dbReference type="AlphaFoldDB" id="A0A9W4I8S2"/>
<evidence type="ECO:0000256" key="5">
    <source>
        <dbReference type="SAM" id="MobiDB-lite"/>
    </source>
</evidence>
<dbReference type="InterPro" id="IPR012677">
    <property type="entry name" value="Nucleotide-bd_a/b_plait_sf"/>
</dbReference>
<dbReference type="Pfam" id="PF00276">
    <property type="entry name" value="Ribosomal_L23"/>
    <property type="match status" value="1"/>
</dbReference>
<sequence length="242" mass="27735">MRDPNASNPQIPQPNNTMVRLSSLGGRVLRRVKEQASVLPVTNHHPTGVVGKPVYMPQFRIALVHNPNNSPKYAQFRVPLSFNKFDLRSYLWNLYGVGVLGIRSYVQAQGITRITRDGKGYGPWRRPKSQKRMTVELKEPFAWPEAPKDMAPFEFESWKKAELWQKEQQDSENPKRNSGEEPDHKLRAAFKEQAQALRGNKETWRPTWKALGLEPHEAAKASRTIPATQPAWYARQRKAGSK</sequence>
<evidence type="ECO:0000256" key="2">
    <source>
        <dbReference type="ARBA" id="ARBA00022980"/>
    </source>
</evidence>
<dbReference type="GO" id="GO:0003735">
    <property type="term" value="F:structural constituent of ribosome"/>
    <property type="evidence" value="ECO:0007669"/>
    <property type="project" value="InterPro"/>
</dbReference>
<proteinExistence type="inferred from homology"/>
<gene>
    <name evidence="6" type="ORF">PSALAMII_LOCUS425</name>
</gene>
<evidence type="ECO:0000313" key="6">
    <source>
        <dbReference type="EMBL" id="CAG8237812.1"/>
    </source>
</evidence>
<evidence type="ECO:0000256" key="1">
    <source>
        <dbReference type="ARBA" id="ARBA00006700"/>
    </source>
</evidence>
<dbReference type="GO" id="GO:0032543">
    <property type="term" value="P:mitochondrial translation"/>
    <property type="evidence" value="ECO:0007669"/>
    <property type="project" value="TreeGrafter"/>
</dbReference>
<dbReference type="SUPFAM" id="SSF54189">
    <property type="entry name" value="Ribosomal proteins S24e, L23 and L15e"/>
    <property type="match status" value="1"/>
</dbReference>
<dbReference type="Proteomes" id="UP001152592">
    <property type="component" value="Unassembled WGS sequence"/>
</dbReference>
<dbReference type="EMBL" id="CAJVPD010000022">
    <property type="protein sequence ID" value="CAG8237812.1"/>
    <property type="molecule type" value="Genomic_DNA"/>
</dbReference>
<dbReference type="PANTHER" id="PTHR12059">
    <property type="entry name" value="RIBOSOMAL PROTEIN L23-RELATED"/>
    <property type="match status" value="1"/>
</dbReference>
<reference evidence="6" key="1">
    <citation type="submission" date="2021-07" db="EMBL/GenBank/DDBJ databases">
        <authorList>
            <person name="Branca A.L. A."/>
        </authorList>
    </citation>
    <scope>NUCLEOTIDE SEQUENCE</scope>
</reference>
<accession>A0A9W4I8S2</accession>
<protein>
    <recommendedName>
        <fullName evidence="4">Large ribosomal subunit protein uL23m</fullName>
    </recommendedName>
</protein>
<name>A0A9W4I8S2_9EURO</name>
<evidence type="ECO:0000256" key="3">
    <source>
        <dbReference type="ARBA" id="ARBA00023274"/>
    </source>
</evidence>
<feature type="region of interest" description="Disordered" evidence="5">
    <location>
        <begin position="164"/>
        <end position="242"/>
    </location>
</feature>
<dbReference type="InterPro" id="IPR012678">
    <property type="entry name" value="Ribosomal_uL23/eL15/eS24_sf"/>
</dbReference>
<feature type="compositionally biased region" description="Basic and acidic residues" evidence="5">
    <location>
        <begin position="164"/>
        <end position="190"/>
    </location>
</feature>
<evidence type="ECO:0000313" key="7">
    <source>
        <dbReference type="Proteomes" id="UP001152592"/>
    </source>
</evidence>
<keyword evidence="2" id="KW-0689">Ribosomal protein</keyword>